<dbReference type="PRINTS" id="PR01790">
    <property type="entry name" value="SMP30FAMILY"/>
</dbReference>
<protein>
    <submittedName>
        <fullName evidence="5">SMP-30/gluconolactonase/LRE family protein</fullName>
    </submittedName>
</protein>
<evidence type="ECO:0000313" key="6">
    <source>
        <dbReference type="Proteomes" id="UP000612893"/>
    </source>
</evidence>
<comment type="caution">
    <text evidence="5">The sequence shown here is derived from an EMBL/GenBank/DDBJ whole genome shotgun (WGS) entry which is preliminary data.</text>
</comment>
<name>A0A934K258_9BACT</name>
<dbReference type="PANTHER" id="PTHR10907:SF47">
    <property type="entry name" value="REGUCALCIN"/>
    <property type="match status" value="1"/>
</dbReference>
<reference evidence="5" key="1">
    <citation type="submission" date="2020-10" db="EMBL/GenBank/DDBJ databases">
        <title>Ca. Dormibacterota MAGs.</title>
        <authorList>
            <person name="Montgomery K."/>
        </authorList>
    </citation>
    <scope>NUCLEOTIDE SEQUENCE [LARGE SCALE GENOMIC DNA]</scope>
    <source>
        <strain evidence="5">SC8812_S17_10</strain>
    </source>
</reference>
<dbReference type="PANTHER" id="PTHR10907">
    <property type="entry name" value="REGUCALCIN"/>
    <property type="match status" value="1"/>
</dbReference>
<dbReference type="AlphaFoldDB" id="A0A934K258"/>
<feature type="binding site" evidence="3">
    <location>
        <position position="19"/>
    </location>
    <ligand>
        <name>a divalent metal cation</name>
        <dbReference type="ChEBI" id="CHEBI:60240"/>
    </ligand>
</feature>
<feature type="domain" description="SMP-30/Gluconolactonase/LRE-like region" evidence="4">
    <location>
        <begin position="17"/>
        <end position="258"/>
    </location>
</feature>
<gene>
    <name evidence="5" type="ORF">JF922_10705</name>
</gene>
<comment type="similarity">
    <text evidence="1">Belongs to the SMP-30/CGR1 family.</text>
</comment>
<evidence type="ECO:0000259" key="4">
    <source>
        <dbReference type="Pfam" id="PF08450"/>
    </source>
</evidence>
<dbReference type="EMBL" id="JAEKNR010000116">
    <property type="protein sequence ID" value="MBJ7598539.1"/>
    <property type="molecule type" value="Genomic_DNA"/>
</dbReference>
<feature type="active site" description="Proton donor/acceptor" evidence="2">
    <location>
        <position position="200"/>
    </location>
</feature>
<dbReference type="Gene3D" id="2.120.10.30">
    <property type="entry name" value="TolB, C-terminal domain"/>
    <property type="match status" value="1"/>
</dbReference>
<feature type="binding site" evidence="3">
    <location>
        <position position="104"/>
    </location>
    <ligand>
        <name>substrate</name>
    </ligand>
</feature>
<accession>A0A934K258</accession>
<dbReference type="InterPro" id="IPR013658">
    <property type="entry name" value="SGL"/>
</dbReference>
<comment type="cofactor">
    <cofactor evidence="3">
        <name>Zn(2+)</name>
        <dbReference type="ChEBI" id="CHEBI:29105"/>
    </cofactor>
    <text evidence="3">Binds 1 divalent metal cation per subunit.</text>
</comment>
<sequence length="293" mass="31080">MGALMEVELVLDAHAEVGEGPAWDPASTRLVWVDITRSQVHLFDPSTASDISFDVGEHVGAAAPRAAGGLVLALRGGFGVLDLQTGGVEAIADTEASNPKNRMNDGKCDRAGRFWAGSMSYAETGNEGSLYRLEHDHSVVRVLSGVGLSNGLGWSPDDRLMYHVDSLAATVYVHDFDLESGSIANRRPLIEVTEGHGTPDGMTVDAEGCLWVAFWGGGAVRRYAPDGSLLQEVGLPVRQVSCCAFGGSDQGDLYITTASRGLSEQELREQPAAGGLFRFRPGVTGPPAHPYLD</sequence>
<feature type="binding site" evidence="3">
    <location>
        <position position="102"/>
    </location>
    <ligand>
        <name>substrate</name>
    </ligand>
</feature>
<dbReference type="GO" id="GO:0046872">
    <property type="term" value="F:metal ion binding"/>
    <property type="evidence" value="ECO:0007669"/>
    <property type="project" value="UniProtKB-KW"/>
</dbReference>
<dbReference type="Proteomes" id="UP000612893">
    <property type="component" value="Unassembled WGS sequence"/>
</dbReference>
<evidence type="ECO:0000256" key="3">
    <source>
        <dbReference type="PIRSR" id="PIRSR605511-2"/>
    </source>
</evidence>
<feature type="binding site" evidence="3">
    <location>
        <position position="200"/>
    </location>
    <ligand>
        <name>a divalent metal cation</name>
        <dbReference type="ChEBI" id="CHEBI:60240"/>
    </ligand>
</feature>
<evidence type="ECO:0000313" key="5">
    <source>
        <dbReference type="EMBL" id="MBJ7598539.1"/>
    </source>
</evidence>
<organism evidence="5 6">
    <name type="scientific">Candidatus Nephthysia bennettiae</name>
    <dbReference type="NCBI Taxonomy" id="3127016"/>
    <lineage>
        <taxon>Bacteria</taxon>
        <taxon>Bacillati</taxon>
        <taxon>Candidatus Dormiibacterota</taxon>
        <taxon>Candidatus Dormibacteria</taxon>
        <taxon>Candidatus Dormibacterales</taxon>
        <taxon>Candidatus Dormibacteraceae</taxon>
        <taxon>Candidatus Nephthysia</taxon>
    </lineage>
</organism>
<dbReference type="SUPFAM" id="SSF63829">
    <property type="entry name" value="Calcium-dependent phosphotriesterase"/>
    <property type="match status" value="1"/>
</dbReference>
<evidence type="ECO:0000256" key="1">
    <source>
        <dbReference type="ARBA" id="ARBA00008853"/>
    </source>
</evidence>
<dbReference type="InterPro" id="IPR005511">
    <property type="entry name" value="SMP-30"/>
</dbReference>
<dbReference type="InterPro" id="IPR011042">
    <property type="entry name" value="6-blade_b-propeller_TolB-like"/>
</dbReference>
<keyword evidence="3" id="KW-0479">Metal-binding</keyword>
<proteinExistence type="inferred from homology"/>
<evidence type="ECO:0000256" key="2">
    <source>
        <dbReference type="PIRSR" id="PIRSR605511-1"/>
    </source>
</evidence>
<feature type="binding site" evidence="3">
    <location>
        <position position="150"/>
    </location>
    <ligand>
        <name>a divalent metal cation</name>
        <dbReference type="ChEBI" id="CHEBI:60240"/>
    </ligand>
</feature>
<keyword evidence="6" id="KW-1185">Reference proteome</keyword>
<keyword evidence="3" id="KW-0862">Zinc</keyword>
<dbReference type="Pfam" id="PF08450">
    <property type="entry name" value="SGL"/>
    <property type="match status" value="1"/>
</dbReference>